<keyword evidence="9" id="KW-0349">Heme</keyword>
<keyword evidence="5" id="KW-0336">GPI-anchor</keyword>
<evidence type="ECO:0000256" key="9">
    <source>
        <dbReference type="PROSITE-ProRule" id="PRU01356"/>
    </source>
</evidence>
<keyword evidence="9" id="KW-0408">Iron</keyword>
<evidence type="ECO:0000256" key="6">
    <source>
        <dbReference type="ARBA" id="ARBA00022729"/>
    </source>
</evidence>
<keyword evidence="9" id="KW-0479">Metal-binding</keyword>
<evidence type="ECO:0000256" key="11">
    <source>
        <dbReference type="SAM" id="SignalP"/>
    </source>
</evidence>
<comment type="caution">
    <text evidence="9">Lacks conserved residue(s) required for the propagation of feature annotation.</text>
</comment>
<dbReference type="EMBL" id="WIGM01000557">
    <property type="protein sequence ID" value="KAF6822085.1"/>
    <property type="molecule type" value="Genomic_DNA"/>
</dbReference>
<feature type="region of interest" description="Disordered" evidence="10">
    <location>
        <begin position="117"/>
        <end position="165"/>
    </location>
</feature>
<keyword evidence="14" id="KW-1185">Reference proteome</keyword>
<dbReference type="GO" id="GO:0005576">
    <property type="term" value="C:extracellular region"/>
    <property type="evidence" value="ECO:0007669"/>
    <property type="project" value="UniProtKB-SubCell"/>
</dbReference>
<dbReference type="GO" id="GO:0098552">
    <property type="term" value="C:side of membrane"/>
    <property type="evidence" value="ECO:0007669"/>
    <property type="project" value="UniProtKB-KW"/>
</dbReference>
<dbReference type="AlphaFoldDB" id="A0A8H6JZS3"/>
<dbReference type="PROSITE" id="PS52012">
    <property type="entry name" value="CFEM"/>
    <property type="match status" value="1"/>
</dbReference>
<evidence type="ECO:0000256" key="1">
    <source>
        <dbReference type="ARBA" id="ARBA00004589"/>
    </source>
</evidence>
<comment type="similarity">
    <text evidence="3">Belongs to the RBT5 family.</text>
</comment>
<name>A0A8H6JZS3_9PEZI</name>
<feature type="compositionally biased region" description="Polar residues" evidence="10">
    <location>
        <begin position="153"/>
        <end position="165"/>
    </location>
</feature>
<dbReference type="GO" id="GO:0046872">
    <property type="term" value="F:metal ion binding"/>
    <property type="evidence" value="ECO:0007669"/>
    <property type="project" value="UniProtKB-UniRule"/>
</dbReference>
<dbReference type="InterPro" id="IPR008427">
    <property type="entry name" value="Extracellular_membr_CFEM_dom"/>
</dbReference>
<dbReference type="Pfam" id="PF05730">
    <property type="entry name" value="CFEM"/>
    <property type="match status" value="1"/>
</dbReference>
<feature type="compositionally biased region" description="Low complexity" evidence="10">
    <location>
        <begin position="117"/>
        <end position="142"/>
    </location>
</feature>
<proteinExistence type="inferred from homology"/>
<evidence type="ECO:0000256" key="7">
    <source>
        <dbReference type="ARBA" id="ARBA00023157"/>
    </source>
</evidence>
<gene>
    <name evidence="13" type="ORF">CMUS01_11223</name>
</gene>
<protein>
    <submittedName>
        <fullName evidence="13">CFEM domain-containing protein</fullName>
    </submittedName>
</protein>
<organism evidence="13 14">
    <name type="scientific">Colletotrichum musicola</name>
    <dbReference type="NCBI Taxonomy" id="2175873"/>
    <lineage>
        <taxon>Eukaryota</taxon>
        <taxon>Fungi</taxon>
        <taxon>Dikarya</taxon>
        <taxon>Ascomycota</taxon>
        <taxon>Pezizomycotina</taxon>
        <taxon>Sordariomycetes</taxon>
        <taxon>Hypocreomycetidae</taxon>
        <taxon>Glomerellales</taxon>
        <taxon>Glomerellaceae</taxon>
        <taxon>Colletotrichum</taxon>
        <taxon>Colletotrichum orchidearum species complex</taxon>
    </lineage>
</organism>
<evidence type="ECO:0000313" key="13">
    <source>
        <dbReference type="EMBL" id="KAF6822085.1"/>
    </source>
</evidence>
<accession>A0A8H6JZS3</accession>
<dbReference type="Proteomes" id="UP000639643">
    <property type="component" value="Unassembled WGS sequence"/>
</dbReference>
<feature type="signal peptide" evidence="11">
    <location>
        <begin position="1"/>
        <end position="20"/>
    </location>
</feature>
<evidence type="ECO:0000256" key="5">
    <source>
        <dbReference type="ARBA" id="ARBA00022622"/>
    </source>
</evidence>
<evidence type="ECO:0000259" key="12">
    <source>
        <dbReference type="PROSITE" id="PS52012"/>
    </source>
</evidence>
<comment type="subcellular location">
    <subcellularLocation>
        <location evidence="1">Membrane</location>
        <topology evidence="1">Lipid-anchor</topology>
        <topology evidence="1">GPI-anchor</topology>
    </subcellularLocation>
    <subcellularLocation>
        <location evidence="2">Secreted</location>
    </subcellularLocation>
</comment>
<evidence type="ECO:0000256" key="2">
    <source>
        <dbReference type="ARBA" id="ARBA00004613"/>
    </source>
</evidence>
<keyword evidence="7 9" id="KW-1015">Disulfide bond</keyword>
<comment type="caution">
    <text evidence="13">The sequence shown here is derived from an EMBL/GenBank/DDBJ whole genome shotgun (WGS) entry which is preliminary data.</text>
</comment>
<feature type="domain" description="CFEM" evidence="12">
    <location>
        <begin position="7"/>
        <end position="116"/>
    </location>
</feature>
<feature type="chain" id="PRO_5034244685" evidence="11">
    <location>
        <begin position="21"/>
        <end position="194"/>
    </location>
</feature>
<evidence type="ECO:0000256" key="4">
    <source>
        <dbReference type="ARBA" id="ARBA00022525"/>
    </source>
</evidence>
<dbReference type="SMART" id="SM00747">
    <property type="entry name" value="CFEM"/>
    <property type="match status" value="1"/>
</dbReference>
<keyword evidence="5" id="KW-0472">Membrane</keyword>
<evidence type="ECO:0000256" key="8">
    <source>
        <dbReference type="ARBA" id="ARBA00023288"/>
    </source>
</evidence>
<keyword evidence="5" id="KW-0325">Glycoprotein</keyword>
<feature type="binding site" description="axial binding residue" evidence="9">
    <location>
        <position position="53"/>
    </location>
    <ligand>
        <name>heme</name>
        <dbReference type="ChEBI" id="CHEBI:30413"/>
    </ligand>
    <ligandPart>
        <name>Fe</name>
        <dbReference type="ChEBI" id="CHEBI:18248"/>
    </ligandPart>
</feature>
<keyword evidence="6 11" id="KW-0732">Signal</keyword>
<evidence type="ECO:0000256" key="10">
    <source>
        <dbReference type="SAM" id="MobiDB-lite"/>
    </source>
</evidence>
<reference evidence="13" key="1">
    <citation type="journal article" date="2020" name="Phytopathology">
        <title>Genome Sequence Resources of Colletotrichum truncatum, C. plurivorum, C. musicola, and C. sojae: Four Species Pathogenic to Soybean (Glycine max).</title>
        <authorList>
            <person name="Rogerio F."/>
            <person name="Boufleur T.R."/>
            <person name="Ciampi-Guillardi M."/>
            <person name="Sukno S.A."/>
            <person name="Thon M.R."/>
            <person name="Massola Junior N.S."/>
            <person name="Baroncelli R."/>
        </authorList>
    </citation>
    <scope>NUCLEOTIDE SEQUENCE</scope>
    <source>
        <strain evidence="13">LFN0074</strain>
    </source>
</reference>
<evidence type="ECO:0000256" key="3">
    <source>
        <dbReference type="ARBA" id="ARBA00010031"/>
    </source>
</evidence>
<sequence>MQKAIRLLFSLAFLARGAVAAENCASVAVTAIPSCAQGCFLEGASFVGCDSLDFGCQCGKEAALYAAIEPCVATGCPSASFQAVINGASSVCGCAGAGSGGGKTVSGSFVSAISSPSGIGSSPATATATPSGGAGGASASPTQGGDGGDSWNPLPTRSPFATSSPVNAAGRQSNFNLGMLASSVGATIALIVMS</sequence>
<evidence type="ECO:0000313" key="14">
    <source>
        <dbReference type="Proteomes" id="UP000639643"/>
    </source>
</evidence>
<keyword evidence="8" id="KW-0449">Lipoprotein</keyword>
<keyword evidence="4" id="KW-0964">Secreted</keyword>
<feature type="disulfide bond" evidence="9">
    <location>
        <begin position="49"/>
        <end position="56"/>
    </location>
</feature>
<dbReference type="OrthoDB" id="3767534at2759"/>